<feature type="compositionally biased region" description="Basic residues" evidence="11">
    <location>
        <begin position="357"/>
        <end position="367"/>
    </location>
</feature>
<accession>A0A453AJN9</accession>
<evidence type="ECO:0008006" key="16">
    <source>
        <dbReference type="Google" id="ProtNLM"/>
    </source>
</evidence>
<organism evidence="14 15">
    <name type="scientific">Aegilops tauschii subsp. strangulata</name>
    <name type="common">Goatgrass</name>
    <dbReference type="NCBI Taxonomy" id="200361"/>
    <lineage>
        <taxon>Eukaryota</taxon>
        <taxon>Viridiplantae</taxon>
        <taxon>Streptophyta</taxon>
        <taxon>Embryophyta</taxon>
        <taxon>Tracheophyta</taxon>
        <taxon>Spermatophyta</taxon>
        <taxon>Magnoliopsida</taxon>
        <taxon>Liliopsida</taxon>
        <taxon>Poales</taxon>
        <taxon>Poaceae</taxon>
        <taxon>BOP clade</taxon>
        <taxon>Pooideae</taxon>
        <taxon>Triticodae</taxon>
        <taxon>Triticeae</taxon>
        <taxon>Triticinae</taxon>
        <taxon>Aegilops</taxon>
    </lineage>
</organism>
<comment type="similarity">
    <text evidence="2">Belongs to the PC-esterase family. TBL subfamily.</text>
</comment>
<reference evidence="15" key="1">
    <citation type="journal article" date="2014" name="Science">
        <title>Ancient hybridizations among the ancestral genomes of bread wheat.</title>
        <authorList>
            <consortium name="International Wheat Genome Sequencing Consortium,"/>
            <person name="Marcussen T."/>
            <person name="Sandve S.R."/>
            <person name="Heier L."/>
            <person name="Spannagl M."/>
            <person name="Pfeifer M."/>
            <person name="Jakobsen K.S."/>
            <person name="Wulff B.B."/>
            <person name="Steuernagel B."/>
            <person name="Mayer K.F."/>
            <person name="Olsen O.A."/>
        </authorList>
    </citation>
    <scope>NUCLEOTIDE SEQUENCE [LARGE SCALE GENOMIC DNA]</scope>
    <source>
        <strain evidence="15">cv. AL8/78</strain>
    </source>
</reference>
<reference evidence="14" key="5">
    <citation type="journal article" date="2021" name="G3 (Bethesda)">
        <title>Aegilops tauschii genome assembly Aet v5.0 features greater sequence contiguity and improved annotation.</title>
        <authorList>
            <person name="Wang L."/>
            <person name="Zhu T."/>
            <person name="Rodriguez J.C."/>
            <person name="Deal K.R."/>
            <person name="Dubcovsky J."/>
            <person name="McGuire P.E."/>
            <person name="Lux T."/>
            <person name="Spannagl M."/>
            <person name="Mayer K.F.X."/>
            <person name="Baldrich P."/>
            <person name="Meyers B.C."/>
            <person name="Huo N."/>
            <person name="Gu Y.Q."/>
            <person name="Zhou H."/>
            <person name="Devos K.M."/>
            <person name="Bennetzen J.L."/>
            <person name="Unver T."/>
            <person name="Budak H."/>
            <person name="Gulick P.J."/>
            <person name="Galiba G."/>
            <person name="Kalapos B."/>
            <person name="Nelson D.R."/>
            <person name="Li P."/>
            <person name="You F.M."/>
            <person name="Luo M.C."/>
            <person name="Dvorak J."/>
        </authorList>
    </citation>
    <scope>NUCLEOTIDE SEQUENCE [LARGE SCALE GENOMIC DNA]</scope>
    <source>
        <strain evidence="14">cv. AL8/78</strain>
    </source>
</reference>
<evidence type="ECO:0000256" key="10">
    <source>
        <dbReference type="ARBA" id="ARBA00023180"/>
    </source>
</evidence>
<evidence type="ECO:0000256" key="9">
    <source>
        <dbReference type="ARBA" id="ARBA00023157"/>
    </source>
</evidence>
<feature type="region of interest" description="Disordered" evidence="11">
    <location>
        <begin position="211"/>
        <end position="367"/>
    </location>
</feature>
<keyword evidence="6" id="KW-1133">Transmembrane helix</keyword>
<evidence type="ECO:0000256" key="3">
    <source>
        <dbReference type="ARBA" id="ARBA00022679"/>
    </source>
</evidence>
<dbReference type="Gramene" id="AET2Gv20162200.8">
    <property type="protein sequence ID" value="AET2Gv20162200.8"/>
    <property type="gene ID" value="AET2Gv20162200"/>
</dbReference>
<evidence type="ECO:0000256" key="5">
    <source>
        <dbReference type="ARBA" id="ARBA00022968"/>
    </source>
</evidence>
<keyword evidence="5" id="KW-0735">Signal-anchor</keyword>
<evidence type="ECO:0000256" key="6">
    <source>
        <dbReference type="ARBA" id="ARBA00022989"/>
    </source>
</evidence>
<dbReference type="GO" id="GO:1990538">
    <property type="term" value="F:xylan O-acetyltransferase activity"/>
    <property type="evidence" value="ECO:0007669"/>
    <property type="project" value="UniProtKB-ARBA"/>
</dbReference>
<evidence type="ECO:0000256" key="1">
    <source>
        <dbReference type="ARBA" id="ARBA00004323"/>
    </source>
</evidence>
<name>A0A453AJN9_AEGTS</name>
<keyword evidence="9" id="KW-1015">Disulfide bond</keyword>
<evidence type="ECO:0000256" key="7">
    <source>
        <dbReference type="ARBA" id="ARBA00023034"/>
    </source>
</evidence>
<dbReference type="PANTHER" id="PTHR32285">
    <property type="entry name" value="PROTEIN TRICHOME BIREFRINGENCE-LIKE 9-RELATED"/>
    <property type="match status" value="1"/>
</dbReference>
<evidence type="ECO:0000313" key="14">
    <source>
        <dbReference type="EnsemblPlants" id="AET2Gv20162200.8"/>
    </source>
</evidence>
<dbReference type="Pfam" id="PF14416">
    <property type="entry name" value="PMR5N"/>
    <property type="match status" value="1"/>
</dbReference>
<reference evidence="14" key="3">
    <citation type="journal article" date="2017" name="Nature">
        <title>Genome sequence of the progenitor of the wheat D genome Aegilops tauschii.</title>
        <authorList>
            <person name="Luo M.C."/>
            <person name="Gu Y.Q."/>
            <person name="Puiu D."/>
            <person name="Wang H."/>
            <person name="Twardziok S.O."/>
            <person name="Deal K.R."/>
            <person name="Huo N."/>
            <person name="Zhu T."/>
            <person name="Wang L."/>
            <person name="Wang Y."/>
            <person name="McGuire P.E."/>
            <person name="Liu S."/>
            <person name="Long H."/>
            <person name="Ramasamy R.K."/>
            <person name="Rodriguez J.C."/>
            <person name="Van S.L."/>
            <person name="Yuan L."/>
            <person name="Wang Z."/>
            <person name="Xia Z."/>
            <person name="Xiao L."/>
            <person name="Anderson O.D."/>
            <person name="Ouyang S."/>
            <person name="Liang Y."/>
            <person name="Zimin A.V."/>
            <person name="Pertea G."/>
            <person name="Qi P."/>
            <person name="Bennetzen J.L."/>
            <person name="Dai X."/>
            <person name="Dawson M.W."/>
            <person name="Muller H.G."/>
            <person name="Kugler K."/>
            <person name="Rivarola-Duarte L."/>
            <person name="Spannagl M."/>
            <person name="Mayer K.F.X."/>
            <person name="Lu F.H."/>
            <person name="Bevan M.W."/>
            <person name="Leroy P."/>
            <person name="Li P."/>
            <person name="You F.M."/>
            <person name="Sun Q."/>
            <person name="Liu Z."/>
            <person name="Lyons E."/>
            <person name="Wicker T."/>
            <person name="Salzberg S.L."/>
            <person name="Devos K.M."/>
            <person name="Dvorak J."/>
        </authorList>
    </citation>
    <scope>NUCLEOTIDE SEQUENCE [LARGE SCALE GENOMIC DNA]</scope>
    <source>
        <strain evidence="14">cv. AL8/78</strain>
    </source>
</reference>
<reference evidence="15" key="2">
    <citation type="journal article" date="2017" name="Nat. Plants">
        <title>The Aegilops tauschii genome reveals multiple impacts of transposons.</title>
        <authorList>
            <person name="Zhao G."/>
            <person name="Zou C."/>
            <person name="Li K."/>
            <person name="Wang K."/>
            <person name="Li T."/>
            <person name="Gao L."/>
            <person name="Zhang X."/>
            <person name="Wang H."/>
            <person name="Yang Z."/>
            <person name="Liu X."/>
            <person name="Jiang W."/>
            <person name="Mao L."/>
            <person name="Kong X."/>
            <person name="Jiao Y."/>
            <person name="Jia J."/>
        </authorList>
    </citation>
    <scope>NUCLEOTIDE SEQUENCE [LARGE SCALE GENOMIC DNA]</scope>
    <source>
        <strain evidence="15">cv. AL8/78</strain>
    </source>
</reference>
<evidence type="ECO:0000313" key="15">
    <source>
        <dbReference type="Proteomes" id="UP000015105"/>
    </source>
</evidence>
<evidence type="ECO:0000259" key="12">
    <source>
        <dbReference type="Pfam" id="PF13839"/>
    </source>
</evidence>
<evidence type="ECO:0000259" key="13">
    <source>
        <dbReference type="Pfam" id="PF14416"/>
    </source>
</evidence>
<keyword evidence="10" id="KW-0325">Glycoprotein</keyword>
<dbReference type="InterPro" id="IPR029962">
    <property type="entry name" value="TBL"/>
</dbReference>
<dbReference type="Proteomes" id="UP000015105">
    <property type="component" value="Chromosome 2D"/>
</dbReference>
<proteinExistence type="inferred from homology"/>
<dbReference type="InterPro" id="IPR025846">
    <property type="entry name" value="TBL_N"/>
</dbReference>
<feature type="compositionally biased region" description="Polar residues" evidence="11">
    <location>
        <begin position="218"/>
        <end position="232"/>
    </location>
</feature>
<keyword evidence="15" id="KW-1185">Reference proteome</keyword>
<dbReference type="AlphaFoldDB" id="A0A453AJN9"/>
<sequence length="367" mass="41372">MYQGWWTYDAEASQVPLYREAECEFLTEQVTCMRNGRRDDSYQRWRWQPSSCDLPRFDARVLLERLRNKRLMFVGDSLNRNQWESMVCLVSSAIPARDKKSLAKFVGPNGSLNVFRAAEYNATVEFYWAPFLVSSNSDDPQAHSVADRVIAWRSIAKHARHWRAAHLLVFNTYIWWLNNFEMKVLNAGRTLGRCRTSTRWWTGRWRTRRCSRRGPSGWTGTSTPAGPRSSSWACRPTTACRRRGAGGRAPSSAPWRRSRSSTTRARSTSAPTGGCTARRRRCCAPCAACPSTSSTSPRSPSSARTRTPPCTRSGRGSCSPPSSRRTRAPTPTASTGASRASPTPGTTSSTPRSSPPLRRRRRRRRSP</sequence>
<feature type="domain" description="Trichome birefringence-like N-terminal" evidence="13">
    <location>
        <begin position="2"/>
        <end position="53"/>
    </location>
</feature>
<dbReference type="EnsemblPlants" id="AET2Gv20162200.8">
    <property type="protein sequence ID" value="AET2Gv20162200.8"/>
    <property type="gene ID" value="AET2Gv20162200"/>
</dbReference>
<protein>
    <recommendedName>
        <fullName evidence="16">Trichome birefringence-like N-terminal domain-containing protein</fullName>
    </recommendedName>
</protein>
<keyword evidence="4" id="KW-0812">Transmembrane</keyword>
<comment type="subcellular location">
    <subcellularLocation>
        <location evidence="1">Golgi apparatus membrane</location>
        <topology evidence="1">Single-pass type II membrane protein</topology>
    </subcellularLocation>
</comment>
<dbReference type="GO" id="GO:0000139">
    <property type="term" value="C:Golgi membrane"/>
    <property type="evidence" value="ECO:0007669"/>
    <property type="project" value="UniProtKB-SubCell"/>
</dbReference>
<dbReference type="Pfam" id="PF13839">
    <property type="entry name" value="PC-Esterase"/>
    <property type="match status" value="1"/>
</dbReference>
<feature type="domain" description="Trichome birefringence-like C-terminal" evidence="12">
    <location>
        <begin position="54"/>
        <end position="180"/>
    </location>
</feature>
<reference evidence="14" key="4">
    <citation type="submission" date="2019-03" db="UniProtKB">
        <authorList>
            <consortium name="EnsemblPlants"/>
        </authorList>
    </citation>
    <scope>IDENTIFICATION</scope>
</reference>
<dbReference type="PANTHER" id="PTHR32285:SF327">
    <property type="entry name" value="XYLAN O-ACETYLTRANSFERASE 7"/>
    <property type="match status" value="1"/>
</dbReference>
<feature type="compositionally biased region" description="Low complexity" evidence="11">
    <location>
        <begin position="287"/>
        <end position="356"/>
    </location>
</feature>
<keyword evidence="3" id="KW-0808">Transferase</keyword>
<keyword evidence="7" id="KW-0333">Golgi apparatus</keyword>
<evidence type="ECO:0000256" key="4">
    <source>
        <dbReference type="ARBA" id="ARBA00022692"/>
    </source>
</evidence>
<evidence type="ECO:0000256" key="2">
    <source>
        <dbReference type="ARBA" id="ARBA00007727"/>
    </source>
</evidence>
<evidence type="ECO:0000256" key="11">
    <source>
        <dbReference type="SAM" id="MobiDB-lite"/>
    </source>
</evidence>
<evidence type="ECO:0000256" key="8">
    <source>
        <dbReference type="ARBA" id="ARBA00023136"/>
    </source>
</evidence>
<dbReference type="InterPro" id="IPR026057">
    <property type="entry name" value="TBL_C"/>
</dbReference>
<feature type="compositionally biased region" description="Low complexity" evidence="11">
    <location>
        <begin position="248"/>
        <end position="276"/>
    </location>
</feature>
<keyword evidence="8" id="KW-0472">Membrane</keyword>